<evidence type="ECO:0000259" key="2">
    <source>
        <dbReference type="Pfam" id="PF00534"/>
    </source>
</evidence>
<name>A0ABY8I4J6_9BURK</name>
<dbReference type="InterPro" id="IPR001296">
    <property type="entry name" value="Glyco_trans_1"/>
</dbReference>
<dbReference type="SUPFAM" id="SSF53756">
    <property type="entry name" value="UDP-Glycosyltransferase/glycogen phosphorylase"/>
    <property type="match status" value="1"/>
</dbReference>
<evidence type="ECO:0000256" key="1">
    <source>
        <dbReference type="ARBA" id="ARBA00022679"/>
    </source>
</evidence>
<organism evidence="3 4">
    <name type="scientific">Janthinobacterium rivuli</name>
    <dbReference type="NCBI Taxonomy" id="2751478"/>
    <lineage>
        <taxon>Bacteria</taxon>
        <taxon>Pseudomonadati</taxon>
        <taxon>Pseudomonadota</taxon>
        <taxon>Betaproteobacteria</taxon>
        <taxon>Burkholderiales</taxon>
        <taxon>Oxalobacteraceae</taxon>
        <taxon>Janthinobacterium</taxon>
    </lineage>
</organism>
<protein>
    <submittedName>
        <fullName evidence="3">Glycosyltransferase family 1 protein</fullName>
    </submittedName>
</protein>
<dbReference type="Gene3D" id="3.40.50.2000">
    <property type="entry name" value="Glycogen Phosphorylase B"/>
    <property type="match status" value="2"/>
</dbReference>
<proteinExistence type="predicted"/>
<feature type="domain" description="Glycosyl transferase family 1" evidence="2">
    <location>
        <begin position="197"/>
        <end position="314"/>
    </location>
</feature>
<accession>A0ABY8I4J6</accession>
<reference evidence="3 4" key="1">
    <citation type="submission" date="2023-04" db="EMBL/GenBank/DDBJ databases">
        <title>Nanopore sequencing of Janthinobacterium from water.</title>
        <authorList>
            <person name="Ciuchcinski K."/>
            <person name="Rokowska A."/>
            <person name="Dziewit L."/>
        </authorList>
    </citation>
    <scope>NUCLEOTIDE SEQUENCE [LARGE SCALE GENOMIC DNA]</scope>
    <source>
        <strain evidence="3 4">DEMB2</strain>
    </source>
</reference>
<dbReference type="Proteomes" id="UP001219584">
    <property type="component" value="Chromosome"/>
</dbReference>
<keyword evidence="4" id="KW-1185">Reference proteome</keyword>
<dbReference type="PANTHER" id="PTHR46401">
    <property type="entry name" value="GLYCOSYLTRANSFERASE WBBK-RELATED"/>
    <property type="match status" value="1"/>
</dbReference>
<gene>
    <name evidence="3" type="ORF">P9875_27745</name>
</gene>
<evidence type="ECO:0000313" key="3">
    <source>
        <dbReference type="EMBL" id="WFR79434.1"/>
    </source>
</evidence>
<dbReference type="Pfam" id="PF00534">
    <property type="entry name" value="Glycos_transf_1"/>
    <property type="match status" value="1"/>
</dbReference>
<dbReference type="EMBL" id="CP121464">
    <property type="protein sequence ID" value="WFR79434.1"/>
    <property type="molecule type" value="Genomic_DNA"/>
</dbReference>
<dbReference type="PANTHER" id="PTHR46401:SF2">
    <property type="entry name" value="GLYCOSYLTRANSFERASE WBBK-RELATED"/>
    <property type="match status" value="1"/>
</dbReference>
<dbReference type="RefSeq" id="WP_278317190.1">
    <property type="nucleotide sequence ID" value="NZ_CP121464.1"/>
</dbReference>
<evidence type="ECO:0000313" key="4">
    <source>
        <dbReference type="Proteomes" id="UP001219584"/>
    </source>
</evidence>
<keyword evidence="1" id="KW-0808">Transferase</keyword>
<dbReference type="CDD" id="cd03809">
    <property type="entry name" value="GT4_MtfB-like"/>
    <property type="match status" value="1"/>
</dbReference>
<sequence length="368" mass="41299">MTLRIGIDGRSLENNITGVGRYVWELCQELEKTIPDAKFFVYSQWPLSLKPISERWSHIHDTSNMRKYMKSIVWQKLRAGKLCKKDNLDVYWAGSTFTPRLNGKTRIVVTVHDLNHLIAPKTMPFATYWAHKLFFRHDVLSASAVSTNSYGTAKRLFDAIGRKVDAVVTPAVSELFYSQGKDTDSNMNETLRVLKITKPYILALGTWEPRKNLALLIQTFTSMKADGLLSEMQLVLAGGRGWKDENLAKLIDTQTADDLLPLGYVNDSDLPALYKNAECFVFPSFYEGYGIPVLEARASNTIVVTTDIPELREAGGKNSIYIQPTEIGIKNGILASLKIRDPNLTLASGSEEFPKWSTEAKKLALLLC</sequence>